<evidence type="ECO:0000313" key="2">
    <source>
        <dbReference type="EMBL" id="CAA9430603.1"/>
    </source>
</evidence>
<feature type="compositionally biased region" description="Low complexity" evidence="1">
    <location>
        <begin position="31"/>
        <end position="44"/>
    </location>
</feature>
<evidence type="ECO:0000256" key="1">
    <source>
        <dbReference type="SAM" id="MobiDB-lite"/>
    </source>
</evidence>
<feature type="compositionally biased region" description="Low complexity" evidence="1">
    <location>
        <begin position="58"/>
        <end position="80"/>
    </location>
</feature>
<gene>
    <name evidence="2" type="ORF">AVDCRST_MAG22-3240</name>
</gene>
<sequence>EQPDHPGDGCYRQDRRRRRLAVAPPGRPGSSARAYPRRPQQAAARSRRRGRHRRHVRPAAGRGRAGRGLPPVLPAALAPVHGAERRGLRHGGQKGGRRGHRRPLAVAGEPVAPVAGDPPELLVDRLFGMVPDAAHVSVAPPFFADNYLGNGL</sequence>
<organism evidence="2">
    <name type="scientific">uncultured Rubrobacteraceae bacterium</name>
    <dbReference type="NCBI Taxonomy" id="349277"/>
    <lineage>
        <taxon>Bacteria</taxon>
        <taxon>Bacillati</taxon>
        <taxon>Actinomycetota</taxon>
        <taxon>Rubrobacteria</taxon>
        <taxon>Rubrobacterales</taxon>
        <taxon>Rubrobacteraceae</taxon>
        <taxon>environmental samples</taxon>
    </lineage>
</organism>
<feature type="compositionally biased region" description="Basic and acidic residues" evidence="1">
    <location>
        <begin position="1"/>
        <end position="13"/>
    </location>
</feature>
<feature type="compositionally biased region" description="Basic residues" evidence="1">
    <location>
        <begin position="45"/>
        <end position="57"/>
    </location>
</feature>
<feature type="region of interest" description="Disordered" evidence="1">
    <location>
        <begin position="1"/>
        <end position="101"/>
    </location>
</feature>
<feature type="compositionally biased region" description="Basic residues" evidence="1">
    <location>
        <begin position="87"/>
        <end position="101"/>
    </location>
</feature>
<dbReference type="EMBL" id="CADCUV010000153">
    <property type="protein sequence ID" value="CAA9430603.1"/>
    <property type="molecule type" value="Genomic_DNA"/>
</dbReference>
<proteinExistence type="predicted"/>
<feature type="non-terminal residue" evidence="2">
    <location>
        <position position="152"/>
    </location>
</feature>
<reference evidence="2" key="1">
    <citation type="submission" date="2020-02" db="EMBL/GenBank/DDBJ databases">
        <authorList>
            <person name="Meier V. D."/>
        </authorList>
    </citation>
    <scope>NUCLEOTIDE SEQUENCE</scope>
    <source>
        <strain evidence="2">AVDCRST_MAG22</strain>
    </source>
</reference>
<protein>
    <submittedName>
        <fullName evidence="2">Uncharacterized protein</fullName>
    </submittedName>
</protein>
<feature type="non-terminal residue" evidence="2">
    <location>
        <position position="1"/>
    </location>
</feature>
<dbReference type="AlphaFoldDB" id="A0A6J4Q841"/>
<accession>A0A6J4Q841</accession>
<name>A0A6J4Q841_9ACTN</name>